<reference evidence="2" key="1">
    <citation type="submission" date="2016-10" db="EMBL/GenBank/DDBJ databases">
        <authorList>
            <person name="Varghese N."/>
            <person name="Submissions S."/>
        </authorList>
    </citation>
    <scope>NUCLEOTIDE SEQUENCE [LARGE SCALE GENOMIC DNA]</scope>
    <source>
        <strain evidence="2">PL19</strain>
    </source>
</reference>
<organism evidence="1 2">
    <name type="scientific">Streptomyces pini</name>
    <dbReference type="NCBI Taxonomy" id="1520580"/>
    <lineage>
        <taxon>Bacteria</taxon>
        <taxon>Bacillati</taxon>
        <taxon>Actinomycetota</taxon>
        <taxon>Actinomycetes</taxon>
        <taxon>Kitasatosporales</taxon>
        <taxon>Streptomycetaceae</taxon>
        <taxon>Streptomyces</taxon>
    </lineage>
</organism>
<keyword evidence="2" id="KW-1185">Reference proteome</keyword>
<name>A0A1I3UCE2_9ACTN</name>
<accession>A0A1I3UCE2</accession>
<dbReference type="AlphaFoldDB" id="A0A1I3UCE2"/>
<gene>
    <name evidence="1" type="ORF">SAMN05192584_101355</name>
</gene>
<evidence type="ECO:0000313" key="2">
    <source>
        <dbReference type="Proteomes" id="UP000198928"/>
    </source>
</evidence>
<dbReference type="EMBL" id="FOSG01000001">
    <property type="protein sequence ID" value="SFJ79461.1"/>
    <property type="molecule type" value="Genomic_DNA"/>
</dbReference>
<sequence length="50" mass="5639">MALTEEWEEPMRQIPVLWVRILDGLEQAAADTTCDRGDFSPYLAEEGGVE</sequence>
<evidence type="ECO:0000313" key="1">
    <source>
        <dbReference type="EMBL" id="SFJ79461.1"/>
    </source>
</evidence>
<proteinExistence type="predicted"/>
<protein>
    <submittedName>
        <fullName evidence="1">Uncharacterized protein</fullName>
    </submittedName>
</protein>
<dbReference type="Proteomes" id="UP000198928">
    <property type="component" value="Unassembled WGS sequence"/>
</dbReference>